<dbReference type="RefSeq" id="WP_318596114.1">
    <property type="nucleotide sequence ID" value="NZ_JAWSTH010000009.1"/>
</dbReference>
<gene>
    <name evidence="2" type="ORF">R7226_05890</name>
</gene>
<protein>
    <submittedName>
        <fullName evidence="2">RNA ligase family protein</fullName>
    </submittedName>
</protein>
<name>A0ABU4HMS6_9ACTN</name>
<dbReference type="InterPro" id="IPR052732">
    <property type="entry name" value="Cell-binding_unc_protein"/>
</dbReference>
<organism evidence="2 3">
    <name type="scientific">Conexibacter stalactiti</name>
    <dbReference type="NCBI Taxonomy" id="1940611"/>
    <lineage>
        <taxon>Bacteria</taxon>
        <taxon>Bacillati</taxon>
        <taxon>Actinomycetota</taxon>
        <taxon>Thermoleophilia</taxon>
        <taxon>Solirubrobacterales</taxon>
        <taxon>Conexibacteraceae</taxon>
        <taxon>Conexibacter</taxon>
    </lineage>
</organism>
<dbReference type="Proteomes" id="UP001284601">
    <property type="component" value="Unassembled WGS sequence"/>
</dbReference>
<accession>A0ABU4HMS6</accession>
<dbReference type="PANTHER" id="PTHR43883">
    <property type="entry name" value="SLR0207 PROTEIN"/>
    <property type="match status" value="1"/>
</dbReference>
<comment type="caution">
    <text evidence="2">The sequence shown here is derived from an EMBL/GenBank/DDBJ whole genome shotgun (WGS) entry which is preliminary data.</text>
</comment>
<reference evidence="3" key="1">
    <citation type="submission" date="2023-07" db="EMBL/GenBank/DDBJ databases">
        <title>Conexibacter stalactiti sp. nov., isolated from stalactites in a lava cave and emended description of the genus Conexibacter.</title>
        <authorList>
            <person name="Lee S.D."/>
        </authorList>
    </citation>
    <scope>NUCLEOTIDE SEQUENCE [LARGE SCALE GENOMIC DNA]</scope>
    <source>
        <strain evidence="3">KCTC 39840</strain>
    </source>
</reference>
<dbReference type="PANTHER" id="PTHR43883:SF1">
    <property type="entry name" value="GLUCONOKINASE"/>
    <property type="match status" value="1"/>
</dbReference>
<dbReference type="InterPro" id="IPR021122">
    <property type="entry name" value="RNA_ligase_dom_REL/Rnl2"/>
</dbReference>
<dbReference type="Pfam" id="PF09414">
    <property type="entry name" value="RNA_ligase"/>
    <property type="match status" value="1"/>
</dbReference>
<feature type="domain" description="RNA ligase" evidence="1">
    <location>
        <begin position="40"/>
        <end position="200"/>
    </location>
</feature>
<dbReference type="EMBL" id="JAWSTH010000009">
    <property type="protein sequence ID" value="MDW5593855.1"/>
    <property type="molecule type" value="Genomic_DNA"/>
</dbReference>
<evidence type="ECO:0000313" key="3">
    <source>
        <dbReference type="Proteomes" id="UP001284601"/>
    </source>
</evidence>
<evidence type="ECO:0000259" key="1">
    <source>
        <dbReference type="Pfam" id="PF09414"/>
    </source>
</evidence>
<dbReference type="Gene3D" id="3.30.470.30">
    <property type="entry name" value="DNA ligase/mRNA capping enzyme"/>
    <property type="match status" value="1"/>
</dbReference>
<proteinExistence type="predicted"/>
<keyword evidence="2" id="KW-0436">Ligase</keyword>
<sequence length="220" mass="23878">MSAPPPPKFPRVPHLAPSLAATPDDVVLAAAGREELLHVEVVVEEKLDGMNVMVWVDDGVPRVGTRGGAETSDRSGERGRLKAWAAVRSDLLVAGLGERYALYGEWLRRRHGVAYDRLPAELVGLDVHDRRSGEFLGVEERDAVLAALSVPAPPRLFRGTIETPERLEALFGASAFSDDRAEGIVVRAVAGTPRRVAKLVDPFWHGIGATPWEGENRLAD</sequence>
<dbReference type="SUPFAM" id="SSF56091">
    <property type="entry name" value="DNA ligase/mRNA capping enzyme, catalytic domain"/>
    <property type="match status" value="1"/>
</dbReference>
<keyword evidence="3" id="KW-1185">Reference proteome</keyword>
<evidence type="ECO:0000313" key="2">
    <source>
        <dbReference type="EMBL" id="MDW5593855.1"/>
    </source>
</evidence>
<dbReference type="GO" id="GO:0016874">
    <property type="term" value="F:ligase activity"/>
    <property type="evidence" value="ECO:0007669"/>
    <property type="project" value="UniProtKB-KW"/>
</dbReference>